<reference evidence="1 2" key="1">
    <citation type="submission" date="2023-07" db="EMBL/GenBank/DDBJ databases">
        <title>Comparative genomics of wheat-associated soil bacteria to identify genetic determinants of phenazine resistance.</title>
        <authorList>
            <person name="Mouncey N."/>
        </authorList>
    </citation>
    <scope>NUCLEOTIDE SEQUENCE [LARGE SCALE GENOMIC DNA]</scope>
    <source>
        <strain evidence="1 2">W1I3</strain>
    </source>
</reference>
<comment type="caution">
    <text evidence="1">The sequence shown here is derived from an EMBL/GenBank/DDBJ whole genome shotgun (WGS) entry which is preliminary data.</text>
</comment>
<protein>
    <submittedName>
        <fullName evidence="1">Uncharacterized protein</fullName>
    </submittedName>
</protein>
<evidence type="ECO:0000313" key="1">
    <source>
        <dbReference type="EMBL" id="MDQ0672973.1"/>
    </source>
</evidence>
<accession>A0ABU0PG78</accession>
<organism evidence="1 2">
    <name type="scientific">Pseudarthrobacter siccitolerans</name>
    <dbReference type="NCBI Taxonomy" id="861266"/>
    <lineage>
        <taxon>Bacteria</taxon>
        <taxon>Bacillati</taxon>
        <taxon>Actinomycetota</taxon>
        <taxon>Actinomycetes</taxon>
        <taxon>Micrococcales</taxon>
        <taxon>Micrococcaceae</taxon>
        <taxon>Pseudarthrobacter</taxon>
    </lineage>
</organism>
<dbReference type="Proteomes" id="UP001236806">
    <property type="component" value="Unassembled WGS sequence"/>
</dbReference>
<sequence length="75" mass="8334">MAIYDVLLYAGPVEARRKDIRQVLAPGEEALFKMASSDFMAFAKFVDSSGVAWKRDGAGRITEIKSGESFPWTMD</sequence>
<dbReference type="EMBL" id="JAUSXB010000001">
    <property type="protein sequence ID" value="MDQ0672973.1"/>
    <property type="molecule type" value="Genomic_DNA"/>
</dbReference>
<proteinExistence type="predicted"/>
<dbReference type="RefSeq" id="WP_306633693.1">
    <property type="nucleotide sequence ID" value="NZ_JAUSXB010000001.1"/>
</dbReference>
<evidence type="ECO:0000313" key="2">
    <source>
        <dbReference type="Proteomes" id="UP001236806"/>
    </source>
</evidence>
<name>A0ABU0PG78_9MICC</name>
<keyword evidence="2" id="KW-1185">Reference proteome</keyword>
<gene>
    <name evidence="1" type="ORF">QFZ36_000534</name>
</gene>